<dbReference type="EMBL" id="MZ209914">
    <property type="protein sequence ID" value="UHM27520.1"/>
    <property type="molecule type" value="Viral_cRNA"/>
</dbReference>
<feature type="compositionally biased region" description="Acidic residues" evidence="1">
    <location>
        <begin position="107"/>
        <end position="120"/>
    </location>
</feature>
<gene>
    <name evidence="2" type="ORF">SISXV1_gp2</name>
</gene>
<name>A0A8K1XGG3_9MONO</name>
<feature type="region of interest" description="Disordered" evidence="1">
    <location>
        <begin position="107"/>
        <end position="284"/>
    </location>
</feature>
<dbReference type="Proteomes" id="UP001249268">
    <property type="component" value="Segment"/>
</dbReference>
<evidence type="ECO:0000313" key="3">
    <source>
        <dbReference type="Proteomes" id="UP001249268"/>
    </source>
</evidence>
<evidence type="ECO:0000256" key="1">
    <source>
        <dbReference type="SAM" id="MobiDB-lite"/>
    </source>
</evidence>
<proteinExistence type="predicted"/>
<accession>A0A8K1XGG3</accession>
<feature type="compositionally biased region" description="Basic and acidic residues" evidence="1">
    <location>
        <begin position="219"/>
        <end position="232"/>
    </location>
</feature>
<keyword evidence="3" id="KW-1185">Reference proteome</keyword>
<feature type="compositionally biased region" description="Basic and acidic residues" evidence="1">
    <location>
        <begin position="154"/>
        <end position="192"/>
    </location>
</feature>
<feature type="compositionally biased region" description="Pro residues" evidence="1">
    <location>
        <begin position="247"/>
        <end position="257"/>
    </location>
</feature>
<organism evidence="2 3">
    <name type="scientific">Sanya Ischnura senegalensis xinmovirus 1</name>
    <dbReference type="NCBI Taxonomy" id="2905558"/>
    <lineage>
        <taxon>Viruses</taxon>
        <taxon>Riboviria</taxon>
        <taxon>Orthornavirae</taxon>
        <taxon>Negarnaviricota</taxon>
        <taxon>Haploviricotina</taxon>
        <taxon>Monjiviricetes</taxon>
        <taxon>Mononegavirales</taxon>
        <taxon>Xinmoviridae</taxon>
        <taxon>Nurnegvirus</taxon>
        <taxon>Nurnegvirus hainanense</taxon>
    </lineage>
</organism>
<feature type="compositionally biased region" description="Basic and acidic residues" evidence="1">
    <location>
        <begin position="136"/>
        <end position="147"/>
    </location>
</feature>
<sequence>MAELSHNLLLALIGSQEAFKTPETEFTRNYVDFYQSLHPKVPSRELHSAMDIISTVLGNSFAKHHGRVPTVDFLAAAIPLPEFSKLEEALTNLISMFNKLNDSDMPSLDDDEVIGDDDPDNNSPCPPTLKDTTSIAERDQNTKRTSEGESTDSEESRTKTTDLSKIKGNKKDRPTNDERSTGPTYEGKDKGKVSKCASSGSSGTTDKERARSNAFESPGSHRPDDIRTKPAKVESQPPGKTTNFPSKTPPHFKPIPPARIEKTAPVQHPGHQQNISGRKTDDAGETSFTMKDMTLLNELNNRMKAVEESLERLTAAVRSNQTLTLVNNKLDQIVNTVTLLQSSVSASNMINQNITGRDKLIEDSKVKPLASTSFSTVSEPKRDTEIIDYSSLGQF</sequence>
<reference evidence="2" key="1">
    <citation type="submission" date="2021-05" db="EMBL/GenBank/DDBJ databases">
        <authorList>
            <person name="Feng G."/>
        </authorList>
    </citation>
    <scope>NUCLEOTIDE SEQUENCE</scope>
    <source>
        <strain evidence="2">QWXCSY124</strain>
    </source>
</reference>
<evidence type="ECO:0000313" key="2">
    <source>
        <dbReference type="EMBL" id="UHM27520.1"/>
    </source>
</evidence>
<protein>
    <submittedName>
        <fullName evidence="2">Uncharacterized protein</fullName>
    </submittedName>
</protein>